<proteinExistence type="predicted"/>
<protein>
    <submittedName>
        <fullName evidence="1">Uncharacterized protein</fullName>
    </submittedName>
</protein>
<dbReference type="Gene3D" id="3.30.70.1820">
    <property type="entry name" value="L1 transposable element, RRM domain"/>
    <property type="match status" value="1"/>
</dbReference>
<dbReference type="AlphaFoldDB" id="A0A803TW14"/>
<keyword evidence="2" id="KW-1185">Reference proteome</keyword>
<sequence>METSVLPNRLSLRLPLRSSYSKKHNTPRDIVIRFSKKKTRDDILLSNSKTPTFYKGERIAILKELPISILERRRKYLFLTDELKKRNIRFRWDRIDGLMLTWEGLHK</sequence>
<dbReference type="InParanoid" id="A0A803TW14"/>
<dbReference type="GeneTree" id="ENSGT01040000244374"/>
<accession>A0A803TW14</accession>
<dbReference type="Proteomes" id="UP000001646">
    <property type="component" value="Unplaced"/>
</dbReference>
<reference evidence="1" key="2">
    <citation type="submission" date="2025-08" db="UniProtKB">
        <authorList>
            <consortium name="Ensembl"/>
        </authorList>
    </citation>
    <scope>IDENTIFICATION</scope>
</reference>
<reference evidence="1" key="3">
    <citation type="submission" date="2025-09" db="UniProtKB">
        <authorList>
            <consortium name="Ensembl"/>
        </authorList>
    </citation>
    <scope>IDENTIFICATION</scope>
</reference>
<dbReference type="Ensembl" id="ENSACAT00000042245.1">
    <property type="protein sequence ID" value="ENSACAP00000039404.1"/>
    <property type="gene ID" value="ENSACAG00000037403.1"/>
</dbReference>
<organism evidence="1 2">
    <name type="scientific">Anolis carolinensis</name>
    <name type="common">Green anole</name>
    <name type="synonym">American chameleon</name>
    <dbReference type="NCBI Taxonomy" id="28377"/>
    <lineage>
        <taxon>Eukaryota</taxon>
        <taxon>Metazoa</taxon>
        <taxon>Chordata</taxon>
        <taxon>Craniata</taxon>
        <taxon>Vertebrata</taxon>
        <taxon>Euteleostomi</taxon>
        <taxon>Lepidosauria</taxon>
        <taxon>Squamata</taxon>
        <taxon>Bifurcata</taxon>
        <taxon>Unidentata</taxon>
        <taxon>Episquamata</taxon>
        <taxon>Toxicofera</taxon>
        <taxon>Iguania</taxon>
        <taxon>Dactyloidae</taxon>
        <taxon>Anolis</taxon>
    </lineage>
</organism>
<evidence type="ECO:0000313" key="2">
    <source>
        <dbReference type="Proteomes" id="UP000001646"/>
    </source>
</evidence>
<name>A0A803TW14_ANOCA</name>
<evidence type="ECO:0000313" key="1">
    <source>
        <dbReference type="Ensembl" id="ENSACAP00000039404.1"/>
    </source>
</evidence>
<reference evidence="1" key="1">
    <citation type="submission" date="2009-12" db="EMBL/GenBank/DDBJ databases">
        <title>The Genome Sequence of Anolis carolinensis (Green Anole Lizard).</title>
        <authorList>
            <consortium name="The Genome Sequencing Platform"/>
            <person name="Di Palma F."/>
            <person name="Alfoldi J."/>
            <person name="Heiman D."/>
            <person name="Young S."/>
            <person name="Grabherr M."/>
            <person name="Johnson J."/>
            <person name="Lander E.S."/>
            <person name="Lindblad-Toh K."/>
        </authorList>
    </citation>
    <scope>NUCLEOTIDE SEQUENCE [LARGE SCALE GENOMIC DNA]</scope>
    <source>
        <strain evidence="1">JBL SC #1</strain>
    </source>
</reference>